<evidence type="ECO:0000256" key="4">
    <source>
        <dbReference type="ARBA" id="ARBA00022898"/>
    </source>
</evidence>
<evidence type="ECO:0000256" key="2">
    <source>
        <dbReference type="ARBA" id="ARBA00009533"/>
    </source>
</evidence>
<dbReference type="Proteomes" id="UP000813215">
    <property type="component" value="Unassembled WGS sequence"/>
</dbReference>
<dbReference type="Pfam" id="PF00282">
    <property type="entry name" value="Pyridoxal_deC"/>
    <property type="match status" value="1"/>
</dbReference>
<keyword evidence="3" id="KW-0210">Decarboxylase</keyword>
<proteinExistence type="inferred from homology"/>
<dbReference type="InterPro" id="IPR015424">
    <property type="entry name" value="PyrdxlP-dep_Trfase"/>
</dbReference>
<dbReference type="InterPro" id="IPR002129">
    <property type="entry name" value="PyrdxlP-dep_de-COase"/>
</dbReference>
<dbReference type="InterPro" id="IPR051151">
    <property type="entry name" value="Group_II_Decarboxylase"/>
</dbReference>
<evidence type="ECO:0000313" key="9">
    <source>
        <dbReference type="Proteomes" id="UP000813215"/>
    </source>
</evidence>
<evidence type="ECO:0000256" key="5">
    <source>
        <dbReference type="ARBA" id="ARBA00023239"/>
    </source>
</evidence>
<dbReference type="NCBIfam" id="NF002748">
    <property type="entry name" value="PRK02769.1"/>
    <property type="match status" value="1"/>
</dbReference>
<reference evidence="8" key="2">
    <citation type="journal article" date="2022" name="Microbiol. Resour. Announc.">
        <title>Metagenome Sequencing to Explore Phylogenomics of Terrestrial Cyanobacteria.</title>
        <authorList>
            <person name="Ward R.D."/>
            <person name="Stajich J.E."/>
            <person name="Johansen J.R."/>
            <person name="Huntemann M."/>
            <person name="Clum A."/>
            <person name="Foster B."/>
            <person name="Foster B."/>
            <person name="Roux S."/>
            <person name="Palaniappan K."/>
            <person name="Varghese N."/>
            <person name="Mukherjee S."/>
            <person name="Reddy T.B.K."/>
            <person name="Daum C."/>
            <person name="Copeland A."/>
            <person name="Chen I.A."/>
            <person name="Ivanova N.N."/>
            <person name="Kyrpides N.C."/>
            <person name="Shapiro N."/>
            <person name="Eloe-Fadrosh E.A."/>
            <person name="Pietrasiak N."/>
        </authorList>
    </citation>
    <scope>NUCLEOTIDE SEQUENCE</scope>
    <source>
        <strain evidence="8">HA4357-MV3</strain>
    </source>
</reference>
<organism evidence="8 9">
    <name type="scientific">Pelatocladus maniniholoensis HA4357-MV3</name>
    <dbReference type="NCBI Taxonomy" id="1117104"/>
    <lineage>
        <taxon>Bacteria</taxon>
        <taxon>Bacillati</taxon>
        <taxon>Cyanobacteriota</taxon>
        <taxon>Cyanophyceae</taxon>
        <taxon>Nostocales</taxon>
        <taxon>Nostocaceae</taxon>
        <taxon>Pelatocladus</taxon>
    </lineage>
</organism>
<dbReference type="GO" id="GO:0004058">
    <property type="term" value="F:aromatic-L-amino-acid decarboxylase activity"/>
    <property type="evidence" value="ECO:0007669"/>
    <property type="project" value="UniProtKB-ARBA"/>
</dbReference>
<dbReference type="PANTHER" id="PTHR46101">
    <property type="match status" value="1"/>
</dbReference>
<dbReference type="InterPro" id="IPR015422">
    <property type="entry name" value="PyrdxlP-dep_Trfase_small"/>
</dbReference>
<evidence type="ECO:0000256" key="7">
    <source>
        <dbReference type="RuleBase" id="RU000382"/>
    </source>
</evidence>
<comment type="similarity">
    <text evidence="2 7">Belongs to the group II decarboxylase family.</text>
</comment>
<dbReference type="Gene3D" id="3.40.640.10">
    <property type="entry name" value="Type I PLP-dependent aspartate aminotransferase-like (Major domain)"/>
    <property type="match status" value="1"/>
</dbReference>
<evidence type="ECO:0000256" key="3">
    <source>
        <dbReference type="ARBA" id="ARBA00022793"/>
    </source>
</evidence>
<evidence type="ECO:0000256" key="6">
    <source>
        <dbReference type="PIRSR" id="PIRSR602129-50"/>
    </source>
</evidence>
<dbReference type="EC" id="4.1.1.22" evidence="8"/>
<sequence length="399" mass="45503">MFPQLVDKNTSVSLKRLQQHLAKCTKLSIGYPANLDFDYTLLLPFFQYYLNNVGDPFVEGNFALHSKEFERQCINWFAQLYELEEYWGYLTSGGTEGNLYGIFLGRELNPDAILYSSSDTHYSVAKAARLLKIPHIVISSQFNGEINYEHLEYELSQRKHKSAIININLGTTMKGAVDNIERIIEITQRVGVRFYIHCDGALGGMLLPFIKEAPKISFRDYPIGSISVSGHKFIGSPIAYGIVLTRQPYVNKIETSVEYIGSQDTTILGSRSGIAALLLWYAIQTRSQHFQKEVASCLQNARYLRDRLQERNYHPLLNDFSITVVFDKPEIELCRKWQLATEENLAHIVVMQHISTQKIDLFIQNLLVNKQIKEIADEKLLTGNRKTMCVTILSSTSSL</sequence>
<accession>A0A9E3LVC6</accession>
<dbReference type="Gene3D" id="3.90.1150.10">
    <property type="entry name" value="Aspartate Aminotransferase, domain 1"/>
    <property type="match status" value="1"/>
</dbReference>
<dbReference type="AlphaFoldDB" id="A0A9E3LVC6"/>
<dbReference type="GO" id="GO:0019752">
    <property type="term" value="P:carboxylic acid metabolic process"/>
    <property type="evidence" value="ECO:0007669"/>
    <property type="project" value="InterPro"/>
</dbReference>
<dbReference type="SUPFAM" id="SSF53383">
    <property type="entry name" value="PLP-dependent transferases"/>
    <property type="match status" value="1"/>
</dbReference>
<dbReference type="GO" id="GO:0004398">
    <property type="term" value="F:histidine decarboxylase activity"/>
    <property type="evidence" value="ECO:0007669"/>
    <property type="project" value="UniProtKB-EC"/>
</dbReference>
<keyword evidence="5 7" id="KW-0456">Lyase</keyword>
<dbReference type="GO" id="GO:0030170">
    <property type="term" value="F:pyridoxal phosphate binding"/>
    <property type="evidence" value="ECO:0007669"/>
    <property type="project" value="InterPro"/>
</dbReference>
<dbReference type="EMBL" id="JAHHHW010000118">
    <property type="protein sequence ID" value="MBW4433935.1"/>
    <property type="molecule type" value="Genomic_DNA"/>
</dbReference>
<protein>
    <submittedName>
        <fullName evidence="8">Histidine decarboxylase</fullName>
        <ecNumber evidence="8">4.1.1.22</ecNumber>
    </submittedName>
</protein>
<keyword evidence="4 6" id="KW-0663">Pyridoxal phosphate</keyword>
<evidence type="ECO:0000256" key="1">
    <source>
        <dbReference type="ARBA" id="ARBA00001933"/>
    </source>
</evidence>
<name>A0A9E3LVC6_9NOST</name>
<evidence type="ECO:0000313" key="8">
    <source>
        <dbReference type="EMBL" id="MBW4433935.1"/>
    </source>
</evidence>
<dbReference type="PANTHER" id="PTHR46101:SF2">
    <property type="entry name" value="SERINE DECARBOXYLASE"/>
    <property type="match status" value="1"/>
</dbReference>
<reference evidence="8" key="1">
    <citation type="submission" date="2021-05" db="EMBL/GenBank/DDBJ databases">
        <authorList>
            <person name="Pietrasiak N."/>
            <person name="Ward R."/>
            <person name="Stajich J.E."/>
            <person name="Kurbessoian T."/>
        </authorList>
    </citation>
    <scope>NUCLEOTIDE SEQUENCE</scope>
    <source>
        <strain evidence="8">HA4357-MV3</strain>
    </source>
</reference>
<comment type="cofactor">
    <cofactor evidence="1 6 7">
        <name>pyridoxal 5'-phosphate</name>
        <dbReference type="ChEBI" id="CHEBI:597326"/>
    </cofactor>
</comment>
<gene>
    <name evidence="8" type="ORF">KME28_20035</name>
</gene>
<feature type="modified residue" description="N6-(pyridoxal phosphate)lysine" evidence="6">
    <location>
        <position position="232"/>
    </location>
</feature>
<comment type="caution">
    <text evidence="8">The sequence shown here is derived from an EMBL/GenBank/DDBJ whole genome shotgun (WGS) entry which is preliminary data.</text>
</comment>
<dbReference type="InterPro" id="IPR015421">
    <property type="entry name" value="PyrdxlP-dep_Trfase_major"/>
</dbReference>